<comment type="subcellular location">
    <subcellularLocation>
        <location evidence="1">Cell envelope</location>
    </subcellularLocation>
</comment>
<protein>
    <submittedName>
        <fullName evidence="5">Extracellular solute-binding protein</fullName>
    </submittedName>
</protein>
<dbReference type="EMBL" id="RBAH01000007">
    <property type="protein sequence ID" value="RKN84576.1"/>
    <property type="molecule type" value="Genomic_DNA"/>
</dbReference>
<dbReference type="PANTHER" id="PTHR43649:SF31">
    <property type="entry name" value="SN-GLYCEROL-3-PHOSPHATE-BINDING PERIPLASMIC PROTEIN UGPB"/>
    <property type="match status" value="1"/>
</dbReference>
<reference evidence="5 6" key="1">
    <citation type="journal article" date="2007" name="Int. J. Syst. Evol. Microbiol.">
        <title>Paenibacillus ginsengarvi sp. nov., isolated from soil from ginseng cultivation.</title>
        <authorList>
            <person name="Yoon M.H."/>
            <person name="Ten L.N."/>
            <person name="Im W.T."/>
        </authorList>
    </citation>
    <scope>NUCLEOTIDE SEQUENCE [LARGE SCALE GENOMIC DNA]</scope>
    <source>
        <strain evidence="5 6">KCTC 13059</strain>
    </source>
</reference>
<dbReference type="AlphaFoldDB" id="A0A3B0CKN8"/>
<accession>A0A3B0CKN8</accession>
<comment type="similarity">
    <text evidence="2">Belongs to the bacterial solute-binding protein 1 family.</text>
</comment>
<keyword evidence="4" id="KW-0732">Signal</keyword>
<comment type="caution">
    <text evidence="5">The sequence shown here is derived from an EMBL/GenBank/DDBJ whole genome shotgun (WGS) entry which is preliminary data.</text>
</comment>
<dbReference type="InterPro" id="IPR050490">
    <property type="entry name" value="Bact_solute-bd_prot1"/>
</dbReference>
<name>A0A3B0CKN8_9BACL</name>
<dbReference type="InterPro" id="IPR006059">
    <property type="entry name" value="SBP"/>
</dbReference>
<evidence type="ECO:0000256" key="1">
    <source>
        <dbReference type="ARBA" id="ARBA00004196"/>
    </source>
</evidence>
<keyword evidence="6" id="KW-1185">Reference proteome</keyword>
<sequence>MKGRIESGFGVKAAAMLAVMVLLSSCSGKQDQPVVKPAEEQGSKKLKVAYFNQQEFNLVYGNALKKLLPDYEFEVIPSVKIENKFSVPVDPDELMKQKPDLIFGLASVQQLSKSGKVMELTPLLKQDNYDLNQLTSAAVEQSRAIGGGRLTNLSPTFNATGLYYNKDMFDRLGIPYPTNRMTWPSLLELAKKAARTENGKQLYGIYTNYLPFSIVQSYAKGVGTDYLSADKRKAMYASDAYVSAISVGVDAFKSNAVYLPPEKQVPATNKKESLLQNKFIAGEAAMSIYNTGLIEMMNDAVAQGIAPIKWDVVTGPVKADKPNEPLFGIVVNDPVKRSGRHRYGLAEQNGRMDLCEDANGTRNGG</sequence>
<evidence type="ECO:0000256" key="3">
    <source>
        <dbReference type="ARBA" id="ARBA00022448"/>
    </source>
</evidence>
<dbReference type="PANTHER" id="PTHR43649">
    <property type="entry name" value="ARABINOSE-BINDING PROTEIN-RELATED"/>
    <property type="match status" value="1"/>
</dbReference>
<dbReference type="Proteomes" id="UP000282311">
    <property type="component" value="Unassembled WGS sequence"/>
</dbReference>
<proteinExistence type="inferred from homology"/>
<evidence type="ECO:0000313" key="5">
    <source>
        <dbReference type="EMBL" id="RKN84576.1"/>
    </source>
</evidence>
<keyword evidence="3" id="KW-0813">Transport</keyword>
<organism evidence="5 6">
    <name type="scientific">Paenibacillus ginsengarvi</name>
    <dbReference type="NCBI Taxonomy" id="400777"/>
    <lineage>
        <taxon>Bacteria</taxon>
        <taxon>Bacillati</taxon>
        <taxon>Bacillota</taxon>
        <taxon>Bacilli</taxon>
        <taxon>Bacillales</taxon>
        <taxon>Paenibacillaceae</taxon>
        <taxon>Paenibacillus</taxon>
    </lineage>
</organism>
<dbReference type="RefSeq" id="WP_120747319.1">
    <property type="nucleotide sequence ID" value="NZ_RBAH01000007.1"/>
</dbReference>
<evidence type="ECO:0000256" key="2">
    <source>
        <dbReference type="ARBA" id="ARBA00008520"/>
    </source>
</evidence>
<evidence type="ECO:0000313" key="6">
    <source>
        <dbReference type="Proteomes" id="UP000282311"/>
    </source>
</evidence>
<gene>
    <name evidence="5" type="ORF">D7M11_11285</name>
</gene>
<dbReference type="OrthoDB" id="9782846at2"/>
<dbReference type="SUPFAM" id="SSF53850">
    <property type="entry name" value="Periplasmic binding protein-like II"/>
    <property type="match status" value="1"/>
</dbReference>
<evidence type="ECO:0000256" key="4">
    <source>
        <dbReference type="ARBA" id="ARBA00022729"/>
    </source>
</evidence>
<dbReference type="Pfam" id="PF01547">
    <property type="entry name" value="SBP_bac_1"/>
    <property type="match status" value="1"/>
</dbReference>
<dbReference type="PROSITE" id="PS51257">
    <property type="entry name" value="PROKAR_LIPOPROTEIN"/>
    <property type="match status" value="1"/>
</dbReference>
<dbReference type="GO" id="GO:0030313">
    <property type="term" value="C:cell envelope"/>
    <property type="evidence" value="ECO:0007669"/>
    <property type="project" value="UniProtKB-SubCell"/>
</dbReference>
<dbReference type="Gene3D" id="3.40.190.10">
    <property type="entry name" value="Periplasmic binding protein-like II"/>
    <property type="match status" value="1"/>
</dbReference>